<gene>
    <name evidence="2" type="ORF">BE221DRAFT_147682</name>
</gene>
<sequence length="140" mass="15715">MAGLIQIGEICGHFPEMTKMSSSNARTFARRPNLFDLASTLEGRGIGRAFVKRSWTARPETHGNTFWRLTRVRTRPSGRSGEAYGVLTWKGREREGEERITGSMKPIWARAREYEGRGEDDASGPVLKRPQSIDAMSGEE</sequence>
<dbReference type="eggNOG" id="ENOG502SCI0">
    <property type="taxonomic scope" value="Eukaryota"/>
</dbReference>
<dbReference type="AlphaFoldDB" id="A0A1Y5I1B2"/>
<dbReference type="InterPro" id="IPR032053">
    <property type="entry name" value="Ribosomal_mS34"/>
</dbReference>
<dbReference type="Pfam" id="PF16053">
    <property type="entry name" value="MRP-S34"/>
    <property type="match status" value="1"/>
</dbReference>
<dbReference type="PANTHER" id="PTHR28589">
    <property type="entry name" value="28S RIBOSOMAL PROTEIN S34, MITOCHONDRIAL"/>
    <property type="match status" value="1"/>
</dbReference>
<dbReference type="GO" id="GO:0003735">
    <property type="term" value="F:structural constituent of ribosome"/>
    <property type="evidence" value="ECO:0007669"/>
    <property type="project" value="InterPro"/>
</dbReference>
<feature type="region of interest" description="Disordered" evidence="1">
    <location>
        <begin position="114"/>
        <end position="140"/>
    </location>
</feature>
<proteinExistence type="predicted"/>
<name>A0A1Y5I1B2_OSTTA</name>
<accession>A0A1Y5I1B2</accession>
<evidence type="ECO:0000256" key="1">
    <source>
        <dbReference type="SAM" id="MobiDB-lite"/>
    </source>
</evidence>
<dbReference type="Proteomes" id="UP000195557">
    <property type="component" value="Unassembled WGS sequence"/>
</dbReference>
<reference evidence="2" key="1">
    <citation type="submission" date="2017-04" db="EMBL/GenBank/DDBJ databases">
        <title>Population genomics of picophytoplankton unveils novel chromosome hypervariability.</title>
        <authorList>
            <consortium name="DOE Joint Genome Institute"/>
            <person name="Blanc-Mathieu R."/>
            <person name="Krasovec M."/>
            <person name="Hebrard M."/>
            <person name="Yau S."/>
            <person name="Desgranges E."/>
            <person name="Martin J."/>
            <person name="Schackwitz W."/>
            <person name="Kuo A."/>
            <person name="Salin G."/>
            <person name="Donnadieu C."/>
            <person name="Desdevises Y."/>
            <person name="Sanchez-Ferandin S."/>
            <person name="Moreau H."/>
            <person name="Rivals E."/>
            <person name="Grigoriev I.V."/>
            <person name="Grimsley N."/>
            <person name="Eyre-Walker A."/>
            <person name="Piganeau G."/>
        </authorList>
    </citation>
    <scope>NUCLEOTIDE SEQUENCE [LARGE SCALE GENOMIC DNA]</scope>
    <source>
        <strain evidence="2">RCC 1115</strain>
    </source>
</reference>
<dbReference type="EMBL" id="KZ155832">
    <property type="protein sequence ID" value="OUS43311.1"/>
    <property type="molecule type" value="Genomic_DNA"/>
</dbReference>
<organism evidence="2">
    <name type="scientific">Ostreococcus tauri</name>
    <name type="common">Marine green alga</name>
    <dbReference type="NCBI Taxonomy" id="70448"/>
    <lineage>
        <taxon>Eukaryota</taxon>
        <taxon>Viridiplantae</taxon>
        <taxon>Chlorophyta</taxon>
        <taxon>Mamiellophyceae</taxon>
        <taxon>Mamiellales</taxon>
        <taxon>Bathycoccaceae</taxon>
        <taxon>Ostreococcus</taxon>
    </lineage>
</organism>
<dbReference type="GO" id="GO:0005739">
    <property type="term" value="C:mitochondrion"/>
    <property type="evidence" value="ECO:0007669"/>
    <property type="project" value="InterPro"/>
</dbReference>
<evidence type="ECO:0000313" key="2">
    <source>
        <dbReference type="EMBL" id="OUS43311.1"/>
    </source>
</evidence>
<protein>
    <submittedName>
        <fullName evidence="2">Uncharacterized protein</fullName>
    </submittedName>
</protein>
<dbReference type="PANTHER" id="PTHR28589:SF1">
    <property type="entry name" value="SMALL RIBOSOMAL SUBUNIT PROTEIN MS34"/>
    <property type="match status" value="1"/>
</dbReference>